<dbReference type="InterPro" id="IPR002293">
    <property type="entry name" value="AA/rel_permease1"/>
</dbReference>
<reference evidence="8" key="1">
    <citation type="journal article" date="2019" name="Int. J. Syst. Evol. Microbiol.">
        <title>The Global Catalogue of Microorganisms (GCM) 10K type strain sequencing project: providing services to taxonomists for standard genome sequencing and annotation.</title>
        <authorList>
            <consortium name="The Broad Institute Genomics Platform"/>
            <consortium name="The Broad Institute Genome Sequencing Center for Infectious Disease"/>
            <person name="Wu L."/>
            <person name="Ma J."/>
        </authorList>
    </citation>
    <scope>NUCLEOTIDE SEQUENCE [LARGE SCALE GENOMIC DNA]</scope>
    <source>
        <strain evidence="8">CCM 7855</strain>
    </source>
</reference>
<protein>
    <submittedName>
        <fullName evidence="7">Amino acid permease</fullName>
    </submittedName>
</protein>
<dbReference type="PANTHER" id="PTHR43243:SF4">
    <property type="entry name" value="CATIONIC AMINO ACID TRANSPORTER 4"/>
    <property type="match status" value="1"/>
</dbReference>
<organism evidence="7 8">
    <name type="scientific">Williamsia phyllosphaerae</name>
    <dbReference type="NCBI Taxonomy" id="885042"/>
    <lineage>
        <taxon>Bacteria</taxon>
        <taxon>Bacillati</taxon>
        <taxon>Actinomycetota</taxon>
        <taxon>Actinomycetes</taxon>
        <taxon>Mycobacteriales</taxon>
        <taxon>Nocardiaceae</taxon>
        <taxon>Williamsia</taxon>
    </lineage>
</organism>
<feature type="transmembrane region" description="Helical" evidence="6">
    <location>
        <begin position="47"/>
        <end position="66"/>
    </location>
</feature>
<evidence type="ECO:0000256" key="2">
    <source>
        <dbReference type="ARBA" id="ARBA00022448"/>
    </source>
</evidence>
<feature type="transmembrane region" description="Helical" evidence="6">
    <location>
        <begin position="192"/>
        <end position="215"/>
    </location>
</feature>
<dbReference type="Pfam" id="PF13520">
    <property type="entry name" value="AA_permease_2"/>
    <property type="match status" value="1"/>
</dbReference>
<keyword evidence="2" id="KW-0813">Transport</keyword>
<keyword evidence="4 6" id="KW-1133">Transmembrane helix</keyword>
<feature type="transmembrane region" description="Helical" evidence="6">
    <location>
        <begin position="476"/>
        <end position="494"/>
    </location>
</feature>
<feature type="transmembrane region" description="Helical" evidence="6">
    <location>
        <begin position="253"/>
        <end position="272"/>
    </location>
</feature>
<feature type="transmembrane region" description="Helical" evidence="6">
    <location>
        <begin position="293"/>
        <end position="315"/>
    </location>
</feature>
<accession>A0ABQ1USN5</accession>
<gene>
    <name evidence="7" type="ORF">GCM10007298_21410</name>
</gene>
<feature type="transmembrane region" description="Helical" evidence="6">
    <location>
        <begin position="450"/>
        <end position="470"/>
    </location>
</feature>
<keyword evidence="8" id="KW-1185">Reference proteome</keyword>
<feature type="transmembrane region" description="Helical" evidence="6">
    <location>
        <begin position="169"/>
        <end position="185"/>
    </location>
</feature>
<dbReference type="Gene3D" id="1.20.1740.10">
    <property type="entry name" value="Amino acid/polyamine transporter I"/>
    <property type="match status" value="1"/>
</dbReference>
<evidence type="ECO:0000256" key="3">
    <source>
        <dbReference type="ARBA" id="ARBA00022692"/>
    </source>
</evidence>
<dbReference type="PANTHER" id="PTHR43243">
    <property type="entry name" value="INNER MEMBRANE TRANSPORTER YGJI-RELATED"/>
    <property type="match status" value="1"/>
</dbReference>
<evidence type="ECO:0000313" key="8">
    <source>
        <dbReference type="Proteomes" id="UP000632454"/>
    </source>
</evidence>
<dbReference type="EMBL" id="BMCS01000001">
    <property type="protein sequence ID" value="GGF25232.1"/>
    <property type="molecule type" value="Genomic_DNA"/>
</dbReference>
<evidence type="ECO:0000313" key="7">
    <source>
        <dbReference type="EMBL" id="GGF25232.1"/>
    </source>
</evidence>
<name>A0ABQ1USN5_9NOCA</name>
<feature type="transmembrane region" description="Helical" evidence="6">
    <location>
        <begin position="419"/>
        <end position="438"/>
    </location>
</feature>
<comment type="caution">
    <text evidence="7">The sequence shown here is derived from an EMBL/GenBank/DDBJ whole genome shotgun (WGS) entry which is preliminary data.</text>
</comment>
<keyword evidence="3 6" id="KW-0812">Transmembrane</keyword>
<proteinExistence type="predicted"/>
<evidence type="ECO:0000256" key="5">
    <source>
        <dbReference type="ARBA" id="ARBA00023136"/>
    </source>
</evidence>
<sequence>MTRSDPLRKSPQAQRSIRHSLTRTKSVEQSMADTDEPGSQLKKSLTWIDLTVFGVSVVIGAGIFTITASTAGNLAGPAISISFIMAAIACGLAALCYAEFASTVPVAGSAYTFGYATFGEFLAWILGWDLVLEFAVGAAVVSKGWSSYLGTVFGFSGGTAEVGGLDVDWGALVIVAAITSLLVLGTKLSSRVSAVITAVKVAVVLLVIIVGFFYVKTSNYSNFIPESEPSESGGKSVESTLFSLITGGGDSNYGWYGLLAAASIVFFAFIGFDVVATTAEETKNPKRDVPRGILTSLAIVTVLYVLVTIVVTGMVNYKELATSAGDGEPKNLAYAFGLNGITWAEKAISIGALAGLTTVVMVLMLGQARVLFAMSRDGLLPRGLGKTSARGTPARIQILVGVVVAVVAGFFPIDKLEEMVNVGTLFAFVVVAAGVIVLRRKRPDLKRGFTVPWMPVIPILAIVSCVWLMLNLSALTWIRFVVWMAIGVLFYFAYSRRHSMVGRRERGEIDSVEGKATHPVGSET</sequence>
<dbReference type="Proteomes" id="UP000632454">
    <property type="component" value="Unassembled WGS sequence"/>
</dbReference>
<evidence type="ECO:0000256" key="1">
    <source>
        <dbReference type="ARBA" id="ARBA00004141"/>
    </source>
</evidence>
<feature type="transmembrane region" description="Helical" evidence="6">
    <location>
        <begin position="393"/>
        <end position="413"/>
    </location>
</feature>
<dbReference type="PIRSF" id="PIRSF006060">
    <property type="entry name" value="AA_transporter"/>
    <property type="match status" value="1"/>
</dbReference>
<keyword evidence="5 6" id="KW-0472">Membrane</keyword>
<evidence type="ECO:0000256" key="4">
    <source>
        <dbReference type="ARBA" id="ARBA00022989"/>
    </source>
</evidence>
<comment type="subcellular location">
    <subcellularLocation>
        <location evidence="1">Membrane</location>
        <topology evidence="1">Multi-pass membrane protein</topology>
    </subcellularLocation>
</comment>
<evidence type="ECO:0000256" key="6">
    <source>
        <dbReference type="SAM" id="Phobius"/>
    </source>
</evidence>
<feature type="transmembrane region" description="Helical" evidence="6">
    <location>
        <begin position="78"/>
        <end position="100"/>
    </location>
</feature>
<feature type="transmembrane region" description="Helical" evidence="6">
    <location>
        <begin position="347"/>
        <end position="372"/>
    </location>
</feature>
<dbReference type="RefSeq" id="WP_188489454.1">
    <property type="nucleotide sequence ID" value="NZ_BMCS01000001.1"/>
</dbReference>